<keyword evidence="2" id="KW-1185">Reference proteome</keyword>
<evidence type="ECO:0000313" key="1">
    <source>
        <dbReference type="EMBL" id="BCO34225.1"/>
    </source>
</evidence>
<accession>A0A2G8BEM5</accession>
<protein>
    <submittedName>
        <fullName evidence="1">Uncharacterized protein</fullName>
    </submittedName>
</protein>
<reference evidence="1 2" key="1">
    <citation type="submission" date="2020-12" db="EMBL/GenBank/DDBJ databases">
        <title>Complete genome sequence of Mycobacterium heckeshornense JCM 15655T, closely related to a pathogenic non-tuberculous mycobacterial species Mycobacterium xenopi.</title>
        <authorList>
            <person name="Yoshida M."/>
            <person name="Fukano H."/>
            <person name="Asakura T."/>
            <person name="Suzuki M."/>
            <person name="Hoshino Y."/>
        </authorList>
    </citation>
    <scope>NUCLEOTIDE SEQUENCE [LARGE SCALE GENOMIC DNA]</scope>
    <source>
        <strain evidence="1 2">JCM 15655</strain>
    </source>
</reference>
<proteinExistence type="predicted"/>
<name>A0A2G8BEM5_9MYCO</name>
<evidence type="ECO:0000313" key="2">
    <source>
        <dbReference type="Proteomes" id="UP000595446"/>
    </source>
</evidence>
<dbReference type="EMBL" id="AP024237">
    <property type="protein sequence ID" value="BCO34225.1"/>
    <property type="molecule type" value="Genomic_DNA"/>
</dbReference>
<gene>
    <name evidence="1" type="ORF">MHEC_06580</name>
</gene>
<organism evidence="1 2">
    <name type="scientific">Mycobacterium heckeshornense</name>
    <dbReference type="NCBI Taxonomy" id="110505"/>
    <lineage>
        <taxon>Bacteria</taxon>
        <taxon>Bacillati</taxon>
        <taxon>Actinomycetota</taxon>
        <taxon>Actinomycetes</taxon>
        <taxon>Mycobacteriales</taxon>
        <taxon>Mycobacteriaceae</taxon>
        <taxon>Mycobacterium</taxon>
    </lineage>
</organism>
<sequence length="139" mass="14154">MIPRLSVALSAAAVMGLIGVGPGGLARGAPSGDEGTGQCSFSLTPPKVVQVSGASMVLATMRPGPCTIHAQATMSEVCLSIQGEDSAGQCTSRNGKEPVLAYYPYRPGSTYVVKGLGCASSIDPPYTMCQDFGPSRANL</sequence>
<dbReference type="Proteomes" id="UP000595446">
    <property type="component" value="Chromosome"/>
</dbReference>
<dbReference type="AlphaFoldDB" id="A0A2G8BEM5"/>